<gene>
    <name evidence="2" type="ORF">DARMORV10_C06P17030.1</name>
</gene>
<name>A0A816Q9R3_BRANA</name>
<evidence type="ECO:0000256" key="1">
    <source>
        <dbReference type="SAM" id="MobiDB-lite"/>
    </source>
</evidence>
<dbReference type="AlphaFoldDB" id="A0A816Q9R3"/>
<dbReference type="EMBL" id="HG994370">
    <property type="protein sequence ID" value="CAF2057467.1"/>
    <property type="molecule type" value="Genomic_DNA"/>
</dbReference>
<sequence>MTKVMTAGFGQCVEEVKHLGGRMEALEKKVGIKQKGTDSNELHLTLSDTGKDAKEPGSESVNGDKGGRENNVHAANTEPGCLTEPSVVIIDTSEAICNLAKVPAAIACEQGIFSIP</sequence>
<feature type="region of interest" description="Disordered" evidence="1">
    <location>
        <begin position="37"/>
        <end position="79"/>
    </location>
</feature>
<accession>A0A816Q9R3</accession>
<protein>
    <submittedName>
        <fullName evidence="2">(rape) hypothetical protein</fullName>
    </submittedName>
</protein>
<proteinExistence type="predicted"/>
<evidence type="ECO:0000313" key="2">
    <source>
        <dbReference type="EMBL" id="CAF2057467.1"/>
    </source>
</evidence>
<organism evidence="2">
    <name type="scientific">Brassica napus</name>
    <name type="common">Rape</name>
    <dbReference type="NCBI Taxonomy" id="3708"/>
    <lineage>
        <taxon>Eukaryota</taxon>
        <taxon>Viridiplantae</taxon>
        <taxon>Streptophyta</taxon>
        <taxon>Embryophyta</taxon>
        <taxon>Tracheophyta</taxon>
        <taxon>Spermatophyta</taxon>
        <taxon>Magnoliopsida</taxon>
        <taxon>eudicotyledons</taxon>
        <taxon>Gunneridae</taxon>
        <taxon>Pentapetalae</taxon>
        <taxon>rosids</taxon>
        <taxon>malvids</taxon>
        <taxon>Brassicales</taxon>
        <taxon>Brassicaceae</taxon>
        <taxon>Brassiceae</taxon>
        <taxon>Brassica</taxon>
    </lineage>
</organism>
<dbReference type="Proteomes" id="UP001295469">
    <property type="component" value="Chromosome C06"/>
</dbReference>
<reference evidence="2" key="1">
    <citation type="submission" date="2021-01" db="EMBL/GenBank/DDBJ databases">
        <authorList>
            <consortium name="Genoscope - CEA"/>
            <person name="William W."/>
        </authorList>
    </citation>
    <scope>NUCLEOTIDE SEQUENCE</scope>
</reference>